<dbReference type="GO" id="GO:1901137">
    <property type="term" value="P:carbohydrate derivative biosynthetic process"/>
    <property type="evidence" value="ECO:0007669"/>
    <property type="project" value="UniProtKB-ARBA"/>
</dbReference>
<sequence length="416" mass="45064">MSLACGLLFWVNTNERRITFVSMHTSPVAEPGTPDAGGMNVVELNWALSLAQLGYGVDLVTRRDGPSADCVEIADNVRLFNLPVGPKHPVAKSEQEQFIDEFSSALKDWLAGPGSNTGLIHSQHWFSGVAALPVAKEAGIAHVQSFHSVAAPADTTDPAAGEKAESPGRIKGERMTANESDLTVTVSEAEKRTIIERYGVTPDSIAVVHPGVDLELFRPLSCRERHWNWSGCYALFAARLEPLKGADLAIKALAEMTDKPRLVIAGQAASEFADYEDRLQDLAIEKGVADEVIFLGTQKREELARMIRGACVLLNPSYSETFGLINLEAAASGVPVIASRAGGLEESVADGLSGILLDNRNPKNWAQAIKKFTGSARTRAQYAKSARKFAERHSWADSAERLAATYNQIKARRNND</sequence>
<dbReference type="InterPro" id="IPR001296">
    <property type="entry name" value="Glyco_trans_1"/>
</dbReference>
<dbReference type="PANTHER" id="PTHR45947">
    <property type="entry name" value="SULFOQUINOVOSYL TRANSFERASE SQD2"/>
    <property type="match status" value="1"/>
</dbReference>
<evidence type="ECO:0000256" key="1">
    <source>
        <dbReference type="ARBA" id="ARBA00022676"/>
    </source>
</evidence>
<dbReference type="HOGENOM" id="CLU_009583_2_3_11"/>
<dbReference type="InterPro" id="IPR050194">
    <property type="entry name" value="Glycosyltransferase_grp1"/>
</dbReference>
<evidence type="ECO:0000313" key="6">
    <source>
        <dbReference type="Proteomes" id="UP000014417"/>
    </source>
</evidence>
<evidence type="ECO:0000259" key="3">
    <source>
        <dbReference type="Pfam" id="PF00534"/>
    </source>
</evidence>
<dbReference type="EMBL" id="AGZR01000004">
    <property type="protein sequence ID" value="EPD33712.1"/>
    <property type="molecule type" value="Genomic_DNA"/>
</dbReference>
<feature type="domain" description="Glycosyl transferase family 1" evidence="3">
    <location>
        <begin position="233"/>
        <end position="388"/>
    </location>
</feature>
<dbReference type="Pfam" id="PF13439">
    <property type="entry name" value="Glyco_transf_4"/>
    <property type="match status" value="1"/>
</dbReference>
<comment type="caution">
    <text evidence="5">The sequence shown here is derived from an EMBL/GenBank/DDBJ whole genome shotgun (WGS) entry which is preliminary data.</text>
</comment>
<dbReference type="OrthoDB" id="9810929at2"/>
<keyword evidence="1" id="KW-0328">Glycosyltransferase</keyword>
<accession>S2WM25</accession>
<proteinExistence type="predicted"/>
<dbReference type="STRING" id="883161.HMPREF9306_00470"/>
<gene>
    <name evidence="5" type="ORF">HMPREF9306_00470</name>
</gene>
<name>S2WM25_9ACTN</name>
<organism evidence="5 6">
    <name type="scientific">Propionimicrobium lymphophilum ACS-093-V-SCH5</name>
    <dbReference type="NCBI Taxonomy" id="883161"/>
    <lineage>
        <taxon>Bacteria</taxon>
        <taxon>Bacillati</taxon>
        <taxon>Actinomycetota</taxon>
        <taxon>Actinomycetes</taxon>
        <taxon>Propionibacteriales</taxon>
        <taxon>Propionibacteriaceae</taxon>
        <taxon>Propionimicrobium</taxon>
    </lineage>
</organism>
<evidence type="ECO:0000313" key="5">
    <source>
        <dbReference type="EMBL" id="EPD33712.1"/>
    </source>
</evidence>
<protein>
    <recommendedName>
        <fullName evidence="7">D-inositol-3-phosphate glycosyltransferase</fullName>
    </recommendedName>
</protein>
<evidence type="ECO:0000259" key="4">
    <source>
        <dbReference type="Pfam" id="PF13439"/>
    </source>
</evidence>
<dbReference type="PATRIC" id="fig|883161.3.peg.476"/>
<dbReference type="Gene3D" id="3.40.50.2000">
    <property type="entry name" value="Glycogen Phosphorylase B"/>
    <property type="match status" value="2"/>
</dbReference>
<dbReference type="AlphaFoldDB" id="S2WM25"/>
<dbReference type="PANTHER" id="PTHR45947:SF13">
    <property type="entry name" value="TRANSFERASE"/>
    <property type="match status" value="1"/>
</dbReference>
<dbReference type="SUPFAM" id="SSF53756">
    <property type="entry name" value="UDP-Glycosyltransferase/glycogen phosphorylase"/>
    <property type="match status" value="1"/>
</dbReference>
<dbReference type="InterPro" id="IPR028098">
    <property type="entry name" value="Glyco_trans_4-like_N"/>
</dbReference>
<evidence type="ECO:0000256" key="2">
    <source>
        <dbReference type="ARBA" id="ARBA00022679"/>
    </source>
</evidence>
<keyword evidence="2" id="KW-0808">Transferase</keyword>
<dbReference type="Proteomes" id="UP000014417">
    <property type="component" value="Unassembled WGS sequence"/>
</dbReference>
<feature type="domain" description="Glycosyltransferase subfamily 4-like N-terminal" evidence="4">
    <location>
        <begin position="37"/>
        <end position="215"/>
    </location>
</feature>
<dbReference type="GO" id="GO:0016757">
    <property type="term" value="F:glycosyltransferase activity"/>
    <property type="evidence" value="ECO:0007669"/>
    <property type="project" value="UniProtKB-KW"/>
</dbReference>
<dbReference type="Pfam" id="PF00534">
    <property type="entry name" value="Glycos_transf_1"/>
    <property type="match status" value="1"/>
</dbReference>
<reference evidence="5 6" key="1">
    <citation type="submission" date="2013-04" db="EMBL/GenBank/DDBJ databases">
        <title>The Genome Sequence of Propionimicrobium lymphophilum ACS-093-V-SCH5.</title>
        <authorList>
            <consortium name="The Broad Institute Genomics Platform"/>
            <person name="Earl A."/>
            <person name="Ward D."/>
            <person name="Feldgarden M."/>
            <person name="Gevers D."/>
            <person name="Saerens B."/>
            <person name="Vaneechoutte M."/>
            <person name="Walker B."/>
            <person name="Young S."/>
            <person name="Zeng Q."/>
            <person name="Gargeya S."/>
            <person name="Fitzgerald M."/>
            <person name="Haas B."/>
            <person name="Abouelleil A."/>
            <person name="Allen A.W."/>
            <person name="Alvarado L."/>
            <person name="Arachchi H.M."/>
            <person name="Berlin A.M."/>
            <person name="Chapman S.B."/>
            <person name="Gainer-Dewar J."/>
            <person name="Goldberg J."/>
            <person name="Griggs A."/>
            <person name="Gujja S."/>
            <person name="Hansen M."/>
            <person name="Howarth C."/>
            <person name="Imamovic A."/>
            <person name="Ireland A."/>
            <person name="Larimer J."/>
            <person name="McCowan C."/>
            <person name="Murphy C."/>
            <person name="Pearson M."/>
            <person name="Poon T.W."/>
            <person name="Priest M."/>
            <person name="Roberts A."/>
            <person name="Saif S."/>
            <person name="Shea T."/>
            <person name="Sisk P."/>
            <person name="Sykes S."/>
            <person name="Wortman J."/>
            <person name="Nusbaum C."/>
            <person name="Birren B."/>
        </authorList>
    </citation>
    <scope>NUCLEOTIDE SEQUENCE [LARGE SCALE GENOMIC DNA]</scope>
    <source>
        <strain evidence="5 6">ACS-093-V-SCH5</strain>
    </source>
</reference>
<keyword evidence="6" id="KW-1185">Reference proteome</keyword>
<evidence type="ECO:0008006" key="7">
    <source>
        <dbReference type="Google" id="ProtNLM"/>
    </source>
</evidence>